<dbReference type="OrthoDB" id="5495236at2"/>
<evidence type="ECO:0000313" key="3">
    <source>
        <dbReference type="Proteomes" id="UP000238348"/>
    </source>
</evidence>
<gene>
    <name evidence="2" type="primary">tenA</name>
    <name evidence="2" type="ORF">SOCE26_037380</name>
</gene>
<evidence type="ECO:0000256" key="1">
    <source>
        <dbReference type="ARBA" id="ARBA00023002"/>
    </source>
</evidence>
<evidence type="ECO:0000313" key="2">
    <source>
        <dbReference type="EMBL" id="AUX42308.1"/>
    </source>
</evidence>
<dbReference type="AlphaFoldDB" id="A0A2L0ESK9"/>
<dbReference type="PANTHER" id="PTHR40279:SF3">
    <property type="entry name" value="4-AMINOBENZOATE SYNTHASE"/>
    <property type="match status" value="1"/>
</dbReference>
<dbReference type="Pfam" id="PF14518">
    <property type="entry name" value="Haem_oxygenas_2"/>
    <property type="match status" value="1"/>
</dbReference>
<protein>
    <submittedName>
        <fullName evidence="2">TenA family transcriptional regulator</fullName>
    </submittedName>
</protein>
<accession>A0A2L0ESK9</accession>
<dbReference type="Proteomes" id="UP000238348">
    <property type="component" value="Chromosome"/>
</dbReference>
<dbReference type="RefSeq" id="WP_104981141.1">
    <property type="nucleotide sequence ID" value="NZ_CP012673.1"/>
</dbReference>
<keyword evidence="1" id="KW-0560">Oxidoreductase</keyword>
<dbReference type="SUPFAM" id="SSF48613">
    <property type="entry name" value="Heme oxygenase-like"/>
    <property type="match status" value="1"/>
</dbReference>
<dbReference type="GO" id="GO:0016491">
    <property type="term" value="F:oxidoreductase activity"/>
    <property type="evidence" value="ECO:0007669"/>
    <property type="project" value="UniProtKB-KW"/>
</dbReference>
<dbReference type="InterPro" id="IPR039068">
    <property type="entry name" value="PqqC-like"/>
</dbReference>
<name>A0A2L0ESK9_SORCE</name>
<dbReference type="EMBL" id="CP012673">
    <property type="protein sequence ID" value="AUX42308.1"/>
    <property type="molecule type" value="Genomic_DNA"/>
</dbReference>
<proteinExistence type="predicted"/>
<organism evidence="2 3">
    <name type="scientific">Sorangium cellulosum</name>
    <name type="common">Polyangium cellulosum</name>
    <dbReference type="NCBI Taxonomy" id="56"/>
    <lineage>
        <taxon>Bacteria</taxon>
        <taxon>Pseudomonadati</taxon>
        <taxon>Myxococcota</taxon>
        <taxon>Polyangia</taxon>
        <taxon>Polyangiales</taxon>
        <taxon>Polyangiaceae</taxon>
        <taxon>Sorangium</taxon>
    </lineage>
</organism>
<dbReference type="Gene3D" id="1.20.910.10">
    <property type="entry name" value="Heme oxygenase-like"/>
    <property type="match status" value="1"/>
</dbReference>
<reference evidence="2 3" key="1">
    <citation type="submission" date="2015-09" db="EMBL/GenBank/DDBJ databases">
        <title>Sorangium comparison.</title>
        <authorList>
            <person name="Zaburannyi N."/>
            <person name="Bunk B."/>
            <person name="Overmann J."/>
            <person name="Mueller R."/>
        </authorList>
    </citation>
    <scope>NUCLEOTIDE SEQUENCE [LARGE SCALE GENOMIC DNA]</scope>
    <source>
        <strain evidence="2 3">So ce26</strain>
    </source>
</reference>
<dbReference type="PANTHER" id="PTHR40279">
    <property type="entry name" value="PQQC-LIKE PROTEIN"/>
    <property type="match status" value="1"/>
</dbReference>
<sequence>MSTDEDVTTAGRFAALDRKLKASWEDLFARSRLLKTIQEGRIDKQLYAIYLMETYHYTLHNARNQALVGVRALDIGIPYLKFCFEHATEETGHEHMALHDLLALGLPKEALKIPPPLPMTEALIAYLYWISATGNPLRRLGYSFWAESSYDYVMPLINRVKEDLDLKPAQMTFFVAHSKIDEDHAEQVRRMITQNCKTEQDWQDVERAMTTSLRLMGNMMEEVYAEYERLRREQSPGYAFLGLMK</sequence>
<dbReference type="InterPro" id="IPR016084">
    <property type="entry name" value="Haem_Oase-like_multi-hlx"/>
</dbReference>